<accession>A0A4R0QYE0</accession>
<keyword evidence="1" id="KW-0472">Membrane</keyword>
<dbReference type="OrthoDB" id="3243284at2"/>
<dbReference type="EMBL" id="RXLP01000004">
    <property type="protein sequence ID" value="TCD54790.1"/>
    <property type="molecule type" value="Genomic_DNA"/>
</dbReference>
<comment type="caution">
    <text evidence="2">The sequence shown here is derived from an EMBL/GenBank/DDBJ whole genome shotgun (WGS) entry which is preliminary data.</text>
</comment>
<gene>
    <name evidence="2" type="ORF">EJ419_01445</name>
</gene>
<keyword evidence="1" id="KW-1133">Transmembrane helix</keyword>
<evidence type="ECO:0000313" key="3">
    <source>
        <dbReference type="Proteomes" id="UP000291289"/>
    </source>
</evidence>
<evidence type="ECO:0000256" key="1">
    <source>
        <dbReference type="SAM" id="Phobius"/>
    </source>
</evidence>
<dbReference type="Proteomes" id="UP000291289">
    <property type="component" value="Unassembled WGS sequence"/>
</dbReference>
<sequence>MVPVWVWILLWIFLFANFSFGVYYVIRHGLDALTKAGKTGSEISDILSRMEDKDSSIEPEDASPYFTRPLSDVADRYTRTRQRVEERHKKRDIRYARIRERWNDYSHNDLEDIAQSIESTAQNSDNRAQEA</sequence>
<feature type="transmembrane region" description="Helical" evidence="1">
    <location>
        <begin position="6"/>
        <end position="26"/>
    </location>
</feature>
<reference evidence="2 3" key="1">
    <citation type="submission" date="2018-12" db="EMBL/GenBank/DDBJ databases">
        <title>Alloscrdovia theropitheci sp. nov: a novel taxon from the feces of the bleeding-herat monkey (Theropithecus geleda).</title>
        <authorList>
            <person name="Modesto M."/>
        </authorList>
    </citation>
    <scope>NUCLEOTIDE SEQUENCE [LARGE SCALE GENOMIC DNA]</scope>
    <source>
        <strain evidence="2 3">GLDI4/2</strain>
    </source>
</reference>
<dbReference type="AlphaFoldDB" id="A0A4R0QYE0"/>
<evidence type="ECO:0000313" key="2">
    <source>
        <dbReference type="EMBL" id="TCD54790.1"/>
    </source>
</evidence>
<keyword evidence="1" id="KW-0812">Transmembrane</keyword>
<organism evidence="2 3">
    <name type="scientific">Alloscardovia theropitheci</name>
    <dbReference type="NCBI Taxonomy" id="2496842"/>
    <lineage>
        <taxon>Bacteria</taxon>
        <taxon>Bacillati</taxon>
        <taxon>Actinomycetota</taxon>
        <taxon>Actinomycetes</taxon>
        <taxon>Bifidobacteriales</taxon>
        <taxon>Bifidobacteriaceae</taxon>
        <taxon>Alloscardovia</taxon>
    </lineage>
</organism>
<proteinExistence type="predicted"/>
<keyword evidence="3" id="KW-1185">Reference proteome</keyword>
<name>A0A4R0QYE0_9BIFI</name>
<dbReference type="RefSeq" id="WP_131283140.1">
    <property type="nucleotide sequence ID" value="NZ_RXLP01000004.1"/>
</dbReference>
<protein>
    <submittedName>
        <fullName evidence="2">Uncharacterized protein</fullName>
    </submittedName>
</protein>